<evidence type="ECO:0000313" key="3">
    <source>
        <dbReference type="Proteomes" id="UP000282985"/>
    </source>
</evidence>
<comment type="caution">
    <text evidence="2">The sequence shown here is derived from an EMBL/GenBank/DDBJ whole genome shotgun (WGS) entry which is preliminary data.</text>
</comment>
<dbReference type="Proteomes" id="UP000282985">
    <property type="component" value="Unassembled WGS sequence"/>
</dbReference>
<evidence type="ECO:0000256" key="1">
    <source>
        <dbReference type="SAM" id="Phobius"/>
    </source>
</evidence>
<name>A0A434ATK3_9BACT</name>
<organism evidence="2 3">
    <name type="scientific">Ancylomarina longa</name>
    <dbReference type="NCBI Taxonomy" id="2487017"/>
    <lineage>
        <taxon>Bacteria</taxon>
        <taxon>Pseudomonadati</taxon>
        <taxon>Bacteroidota</taxon>
        <taxon>Bacteroidia</taxon>
        <taxon>Marinilabiliales</taxon>
        <taxon>Marinifilaceae</taxon>
        <taxon>Ancylomarina</taxon>
    </lineage>
</organism>
<feature type="transmembrane region" description="Helical" evidence="1">
    <location>
        <begin position="36"/>
        <end position="56"/>
    </location>
</feature>
<feature type="transmembrane region" description="Helical" evidence="1">
    <location>
        <begin position="12"/>
        <end position="30"/>
    </location>
</feature>
<protein>
    <submittedName>
        <fullName evidence="2">Uncharacterized protein</fullName>
    </submittedName>
</protein>
<gene>
    <name evidence="2" type="ORF">DLK05_11790</name>
</gene>
<accession>A0A434ATK3</accession>
<keyword evidence="1" id="KW-1133">Transmembrane helix</keyword>
<keyword evidence="1" id="KW-0812">Transmembrane</keyword>
<keyword evidence="3" id="KW-1185">Reference proteome</keyword>
<proteinExistence type="predicted"/>
<keyword evidence="1" id="KW-0472">Membrane</keyword>
<reference evidence="2 3" key="1">
    <citation type="submission" date="2018-11" db="EMBL/GenBank/DDBJ databases">
        <title>Parancylomarina longa gen. nov., sp. nov., isolated from sediments of southern Okinawa.</title>
        <authorList>
            <person name="Fu T."/>
        </authorList>
    </citation>
    <scope>NUCLEOTIDE SEQUENCE [LARGE SCALE GENOMIC DNA]</scope>
    <source>
        <strain evidence="2 3">T3-2 S1-C</strain>
    </source>
</reference>
<dbReference type="EMBL" id="RJJX01000016">
    <property type="protein sequence ID" value="RUT77742.1"/>
    <property type="molecule type" value="Genomic_DNA"/>
</dbReference>
<evidence type="ECO:0000313" key="2">
    <source>
        <dbReference type="EMBL" id="RUT77742.1"/>
    </source>
</evidence>
<dbReference type="AlphaFoldDB" id="A0A434ATK3"/>
<sequence>MKKINQNVIRGFIFFAVYPIVLISMEHFVFQEEFNRALIISAIIASIFTWFLILFLEKWRNRKKKQ</sequence>